<proteinExistence type="inferred from homology"/>
<comment type="similarity">
    <text evidence="1">Belongs to the type II cytokine receptor family.</text>
</comment>
<dbReference type="InterPro" id="IPR050650">
    <property type="entry name" value="Type-II_Cytokine-TF_Rcpt"/>
</dbReference>
<keyword evidence="2 7" id="KW-0732">Signal</keyword>
<dbReference type="InterPro" id="IPR003961">
    <property type="entry name" value="FN3_dom"/>
</dbReference>
<name>A0A6P5K632_PHACI</name>
<dbReference type="CTD" id="3587"/>
<dbReference type="PANTHER" id="PTHR20859">
    <property type="entry name" value="INTERFERON/INTERLEUKIN RECEPTOR"/>
    <property type="match status" value="1"/>
</dbReference>
<reference evidence="10" key="1">
    <citation type="submission" date="2025-08" db="UniProtKB">
        <authorList>
            <consortium name="RefSeq"/>
        </authorList>
    </citation>
    <scope>IDENTIFICATION</scope>
    <source>
        <tissue evidence="10">Spleen</tissue>
    </source>
</reference>
<dbReference type="GeneID" id="110207176"/>
<dbReference type="Gene3D" id="2.60.40.10">
    <property type="entry name" value="Immunoglobulins"/>
    <property type="match status" value="2"/>
</dbReference>
<feature type="compositionally biased region" description="Polar residues" evidence="5">
    <location>
        <begin position="415"/>
        <end position="430"/>
    </location>
</feature>
<dbReference type="AlphaFoldDB" id="A0A6P5K632"/>
<dbReference type="GO" id="GO:0005886">
    <property type="term" value="C:plasma membrane"/>
    <property type="evidence" value="ECO:0007669"/>
    <property type="project" value="TreeGrafter"/>
</dbReference>
<feature type="compositionally biased region" description="Polar residues" evidence="5">
    <location>
        <begin position="442"/>
        <end position="451"/>
    </location>
</feature>
<accession>A0A6P5K632</accession>
<organism evidence="9 10">
    <name type="scientific">Phascolarctos cinereus</name>
    <name type="common">Koala</name>
    <dbReference type="NCBI Taxonomy" id="38626"/>
    <lineage>
        <taxon>Eukaryota</taxon>
        <taxon>Metazoa</taxon>
        <taxon>Chordata</taxon>
        <taxon>Craniata</taxon>
        <taxon>Vertebrata</taxon>
        <taxon>Euteleostomi</taxon>
        <taxon>Mammalia</taxon>
        <taxon>Metatheria</taxon>
        <taxon>Diprotodontia</taxon>
        <taxon>Phascolarctidae</taxon>
        <taxon>Phascolarctos</taxon>
    </lineage>
</organism>
<feature type="signal peptide" evidence="7">
    <location>
        <begin position="1"/>
        <end position="24"/>
    </location>
</feature>
<evidence type="ECO:0000256" key="4">
    <source>
        <dbReference type="ARBA" id="ARBA00023170"/>
    </source>
</evidence>
<feature type="region of interest" description="Disordered" evidence="5">
    <location>
        <begin position="494"/>
        <end position="518"/>
    </location>
</feature>
<keyword evidence="4 10" id="KW-0675">Receptor</keyword>
<feature type="transmembrane region" description="Helical" evidence="6">
    <location>
        <begin position="263"/>
        <end position="288"/>
    </location>
</feature>
<evidence type="ECO:0000259" key="8">
    <source>
        <dbReference type="Pfam" id="PF01108"/>
    </source>
</evidence>
<dbReference type="Pfam" id="PF01108">
    <property type="entry name" value="Tissue_fac"/>
    <property type="match status" value="1"/>
</dbReference>
<feature type="compositionally biased region" description="Low complexity" evidence="5">
    <location>
        <begin position="387"/>
        <end position="409"/>
    </location>
</feature>
<evidence type="ECO:0000256" key="3">
    <source>
        <dbReference type="ARBA" id="ARBA00023157"/>
    </source>
</evidence>
<dbReference type="PANTHER" id="PTHR20859:SF90">
    <property type="entry name" value="INTERLEUKIN-10 RECEPTOR SUBUNIT ALPHA"/>
    <property type="match status" value="1"/>
</dbReference>
<dbReference type="FunCoup" id="A0A6P5K632">
    <property type="interactions" value="647"/>
</dbReference>
<evidence type="ECO:0000313" key="10">
    <source>
        <dbReference type="RefSeq" id="XP_020840424.1"/>
    </source>
</evidence>
<dbReference type="InterPro" id="IPR013783">
    <property type="entry name" value="Ig-like_fold"/>
</dbReference>
<evidence type="ECO:0000256" key="7">
    <source>
        <dbReference type="SAM" id="SignalP"/>
    </source>
</evidence>
<dbReference type="GO" id="GO:0004920">
    <property type="term" value="F:interleukin-10 receptor activity"/>
    <property type="evidence" value="ECO:0007669"/>
    <property type="project" value="TreeGrafter"/>
</dbReference>
<feature type="domain" description="Fibronectin type-III" evidence="8">
    <location>
        <begin position="43"/>
        <end position="135"/>
    </location>
</feature>
<keyword evidence="3" id="KW-1015">Disulfide bond</keyword>
<keyword evidence="6" id="KW-0472">Membrane</keyword>
<protein>
    <submittedName>
        <fullName evidence="10">Interleukin-10 receptor subunit alpha</fullName>
    </submittedName>
</protein>
<dbReference type="Proteomes" id="UP000515140">
    <property type="component" value="Unplaced"/>
</dbReference>
<sequence>MMLPWVVAWTASLFLLSCLQISGAAASGETLWTTSVPELPAPSSPNETQLPSPKNVRFKAIIFHHILHWEPGQNQTHNISYEVQYMRYGESWNPVPHCNRTPHLSCDLTLPTLDLDEKSYYARVRAVGGHQMSNWTRTDTRLSKDDVILRIDQLKLQLSGNTILGKILPARPPGAIGNISYESLFKHYREYDLSITMESENHKERGIQRMEPIQIFRKIKGEEFNILVTEGKLVCIRVKPVIRSQTNKGLWSESKCITITQPYLTVTTISAFFASLLTVCLAVGYLSIRRYIRKPKKPPEVLASLAKQKSCGILSKENYKVKPDTIHPLDEATFPKVSLELKNSELHSSTDSGFSSTKQSLQSEDPQFLLPVLDPMTGGPQGGGGPQQPKSSSGTSSSSSSSNASTDSGIYLHNLSPQSGQEWRQQPGSSDQDREDSGIGLPQSSTATPLGSSEGLRHKRASTALEGRSSTPKLPEEEAAAIVVFQGYLQQSRCTDGNQEGASSLGEDSSPEGSPEYKCRMERDVESGWPPLAQTKGYLKQGLGVLGASRGQWIEPTEEWSLLNLVNTAELTTCEWSNTPDFPLPYLPTAPTPPGILNTDPITLPLISSLHTSE</sequence>
<dbReference type="RefSeq" id="XP_020840424.1">
    <property type="nucleotide sequence ID" value="XM_020984765.1"/>
</dbReference>
<evidence type="ECO:0000256" key="1">
    <source>
        <dbReference type="ARBA" id="ARBA00005399"/>
    </source>
</evidence>
<evidence type="ECO:0000256" key="2">
    <source>
        <dbReference type="ARBA" id="ARBA00022729"/>
    </source>
</evidence>
<evidence type="ECO:0000256" key="6">
    <source>
        <dbReference type="SAM" id="Phobius"/>
    </source>
</evidence>
<feature type="region of interest" description="Disordered" evidence="5">
    <location>
        <begin position="370"/>
        <end position="457"/>
    </location>
</feature>
<evidence type="ECO:0000313" key="9">
    <source>
        <dbReference type="Proteomes" id="UP000515140"/>
    </source>
</evidence>
<keyword evidence="6" id="KW-1133">Transmembrane helix</keyword>
<dbReference type="InterPro" id="IPR036116">
    <property type="entry name" value="FN3_sf"/>
</dbReference>
<evidence type="ECO:0000256" key="5">
    <source>
        <dbReference type="SAM" id="MobiDB-lite"/>
    </source>
</evidence>
<keyword evidence="9" id="KW-1185">Reference proteome</keyword>
<dbReference type="InParanoid" id="A0A6P5K632"/>
<gene>
    <name evidence="10" type="primary">IL10RA</name>
</gene>
<feature type="chain" id="PRO_5028214499" evidence="7">
    <location>
        <begin position="25"/>
        <end position="614"/>
    </location>
</feature>
<keyword evidence="6" id="KW-0812">Transmembrane</keyword>
<dbReference type="FunFam" id="2.60.40.10:FF:000348">
    <property type="entry name" value="Interleukin 20 receptor subunit alpha"/>
    <property type="match status" value="1"/>
</dbReference>
<dbReference type="SUPFAM" id="SSF49265">
    <property type="entry name" value="Fibronectin type III"/>
    <property type="match status" value="2"/>
</dbReference>
<dbReference type="KEGG" id="pcw:110207176"/>